<feature type="region of interest" description="Disordered" evidence="1">
    <location>
        <begin position="104"/>
        <end position="134"/>
    </location>
</feature>
<keyword evidence="3" id="KW-1185">Reference proteome</keyword>
<reference evidence="2 3" key="1">
    <citation type="submission" date="2024-04" db="EMBL/GenBank/DDBJ databases">
        <title>Tritrichomonas musculus Genome.</title>
        <authorList>
            <person name="Alves-Ferreira E."/>
            <person name="Grigg M."/>
            <person name="Lorenzi H."/>
            <person name="Galac M."/>
        </authorList>
    </citation>
    <scope>NUCLEOTIDE SEQUENCE [LARGE SCALE GENOMIC DNA]</scope>
    <source>
        <strain evidence="2 3">EAF2021</strain>
    </source>
</reference>
<name>A0ABR2KVV4_9EUKA</name>
<feature type="compositionally biased region" description="Polar residues" evidence="1">
    <location>
        <begin position="108"/>
        <end position="134"/>
    </location>
</feature>
<gene>
    <name evidence="2" type="ORF">M9Y10_023489</name>
</gene>
<sequence length="134" mass="15575">MKKVESNRTKSELNLYSSSTRREKKYQNCLKEYRLREKESEFHKEALETTYGRSIENRLFPMDSEIMALTSLTPRAKKSVSKTNFYNPPLSIFFCQKAITPTKRESSVSRLSSQPIRVSKHTSLTSSSPYLSKH</sequence>
<evidence type="ECO:0000256" key="1">
    <source>
        <dbReference type="SAM" id="MobiDB-lite"/>
    </source>
</evidence>
<organism evidence="2 3">
    <name type="scientific">Tritrichomonas musculus</name>
    <dbReference type="NCBI Taxonomy" id="1915356"/>
    <lineage>
        <taxon>Eukaryota</taxon>
        <taxon>Metamonada</taxon>
        <taxon>Parabasalia</taxon>
        <taxon>Tritrichomonadida</taxon>
        <taxon>Tritrichomonadidae</taxon>
        <taxon>Tritrichomonas</taxon>
    </lineage>
</organism>
<proteinExistence type="predicted"/>
<comment type="caution">
    <text evidence="2">The sequence shown here is derived from an EMBL/GenBank/DDBJ whole genome shotgun (WGS) entry which is preliminary data.</text>
</comment>
<evidence type="ECO:0000313" key="3">
    <source>
        <dbReference type="Proteomes" id="UP001470230"/>
    </source>
</evidence>
<feature type="compositionally biased region" description="Basic and acidic residues" evidence="1">
    <location>
        <begin position="1"/>
        <end position="11"/>
    </location>
</feature>
<dbReference type="Proteomes" id="UP001470230">
    <property type="component" value="Unassembled WGS sequence"/>
</dbReference>
<feature type="region of interest" description="Disordered" evidence="1">
    <location>
        <begin position="1"/>
        <end position="22"/>
    </location>
</feature>
<accession>A0ABR2KVV4</accession>
<evidence type="ECO:0000313" key="2">
    <source>
        <dbReference type="EMBL" id="KAK8895047.1"/>
    </source>
</evidence>
<protein>
    <submittedName>
        <fullName evidence="2">Uncharacterized protein</fullName>
    </submittedName>
</protein>
<dbReference type="EMBL" id="JAPFFF010000003">
    <property type="protein sequence ID" value="KAK8895047.1"/>
    <property type="molecule type" value="Genomic_DNA"/>
</dbReference>